<dbReference type="PANTHER" id="PTHR33747:SF1">
    <property type="entry name" value="ADENYLATE CYCLASE-ASSOCIATED CAP C-TERMINAL DOMAIN-CONTAINING PROTEIN"/>
    <property type="match status" value="1"/>
</dbReference>
<comment type="caution">
    <text evidence="4">The sequence shown here is derived from an EMBL/GenBank/DDBJ whole genome shotgun (WGS) entry which is preliminary data.</text>
</comment>
<dbReference type="Pfam" id="PF17775">
    <property type="entry name" value="YchJ_M-like"/>
    <property type="match status" value="1"/>
</dbReference>
<dbReference type="InterPro" id="IPR004027">
    <property type="entry name" value="SEC_C_motif"/>
</dbReference>
<evidence type="ECO:0000256" key="2">
    <source>
        <dbReference type="HAMAP-Rule" id="MF_00612"/>
    </source>
</evidence>
<protein>
    <recommendedName>
        <fullName evidence="2">UPF0225 protein HMPREF0724_14243</fullName>
    </recommendedName>
</protein>
<sequence length="130" mass="14809">MPTISDDDRCPCLSGEQYGRCCGRFHSGTDEAPTAEQLMRSRYSAFAVGDEAYLLRTWHPDTRPKRLDLDPEQVWRRLDVLTTSGGGLLDRTGTVEFVAHYVDHGTRGSMREHSTFVREDGRWLYVDAVQ</sequence>
<dbReference type="OrthoDB" id="21421at2"/>
<evidence type="ECO:0000313" key="5">
    <source>
        <dbReference type="Proteomes" id="UP000004245"/>
    </source>
</evidence>
<dbReference type="PANTHER" id="PTHR33747">
    <property type="entry name" value="UPF0225 PROTEIN SCO1677"/>
    <property type="match status" value="1"/>
</dbReference>
<gene>
    <name evidence="4" type="ORF">HMPREF0724_14243</name>
</gene>
<proteinExistence type="inferred from homology"/>
<evidence type="ECO:0000313" key="4">
    <source>
        <dbReference type="EMBL" id="EGD22024.1"/>
    </source>
</evidence>
<dbReference type="InterPro" id="IPR032710">
    <property type="entry name" value="NTF2-like_dom_sf"/>
</dbReference>
<feature type="domain" description="YchJ-like middle NTF2-like" evidence="3">
    <location>
        <begin position="34"/>
        <end position="128"/>
    </location>
</feature>
<dbReference type="InterPro" id="IPR048469">
    <property type="entry name" value="YchJ-like_M"/>
</dbReference>
<reference evidence="4" key="1">
    <citation type="submission" date="2011-01" db="EMBL/GenBank/DDBJ databases">
        <authorList>
            <person name="Muzny D."/>
            <person name="Qin X."/>
            <person name="Buhay C."/>
            <person name="Dugan-Rocha S."/>
            <person name="Ding Y."/>
            <person name="Chen G."/>
            <person name="Hawes A."/>
            <person name="Holder M."/>
            <person name="Jhangiani S."/>
            <person name="Johnson A."/>
            <person name="Khan Z."/>
            <person name="Li Z."/>
            <person name="Liu W."/>
            <person name="Liu X."/>
            <person name="Perez L."/>
            <person name="Shen H."/>
            <person name="Wang Q."/>
            <person name="Watt J."/>
            <person name="Xi L."/>
            <person name="Xin Y."/>
            <person name="Zhou J."/>
            <person name="Deng J."/>
            <person name="Jiang H."/>
            <person name="Liu Y."/>
            <person name="Qu J."/>
            <person name="Song X.-Z."/>
            <person name="Zhang L."/>
            <person name="Villasana D."/>
            <person name="Johnson A."/>
            <person name="Liu J."/>
            <person name="Liyanage D."/>
            <person name="Lorensuhewa L."/>
            <person name="Robinson T."/>
            <person name="Song A."/>
            <person name="Song B.-B."/>
            <person name="Dinh H."/>
            <person name="Thornton R."/>
            <person name="Coyle M."/>
            <person name="Francisco L."/>
            <person name="Jackson L."/>
            <person name="Javaid M."/>
            <person name="Korchina V."/>
            <person name="Kovar C."/>
            <person name="Mata R."/>
            <person name="Mathew T."/>
            <person name="Ngo R."/>
            <person name="Nguyen L."/>
            <person name="Nguyen N."/>
            <person name="Okwuonu G."/>
            <person name="Ongeri F."/>
            <person name="Pham C."/>
            <person name="Simmons D."/>
            <person name="Wilczek-Boney K."/>
            <person name="Hale W."/>
            <person name="Jakkamsetti A."/>
            <person name="Pham P."/>
            <person name="Ruth R."/>
            <person name="San Lucas F."/>
            <person name="Warren J."/>
            <person name="Zhang J."/>
            <person name="Zhao Z."/>
            <person name="Zhou C."/>
            <person name="Zhu D."/>
            <person name="Lee S."/>
            <person name="Bess C."/>
            <person name="Blankenburg K."/>
            <person name="Forbes L."/>
            <person name="Fu Q."/>
            <person name="Gubbala S."/>
            <person name="Hirani K."/>
            <person name="Jayaseelan J.C."/>
            <person name="Lara F."/>
            <person name="Munidasa M."/>
            <person name="Palculict T."/>
            <person name="Patil S."/>
            <person name="Pu L.-L."/>
            <person name="Saada N."/>
            <person name="Tang L."/>
            <person name="Weissenberger G."/>
            <person name="Zhu Y."/>
            <person name="Hemphill L."/>
            <person name="Shang Y."/>
            <person name="Youmans B."/>
            <person name="Ayvaz T."/>
            <person name="Ross M."/>
            <person name="Santibanez J."/>
            <person name="Aqrawi P."/>
            <person name="Gross S."/>
            <person name="Joshi V."/>
            <person name="Fowler G."/>
            <person name="Nazareth L."/>
            <person name="Reid J."/>
            <person name="Worley K."/>
            <person name="Petrosino J."/>
            <person name="Highlander S."/>
            <person name="Gibbs R."/>
        </authorList>
    </citation>
    <scope>NUCLEOTIDE SEQUENCE [LARGE SCALE GENOMIC DNA]</scope>
    <source>
        <strain evidence="4">ATCC 33707</strain>
    </source>
</reference>
<dbReference type="EMBL" id="ADNW02000024">
    <property type="protein sequence ID" value="EGD22024.1"/>
    <property type="molecule type" value="Genomic_DNA"/>
</dbReference>
<evidence type="ECO:0000259" key="3">
    <source>
        <dbReference type="Pfam" id="PF17775"/>
    </source>
</evidence>
<name>E9T637_RHOHA</name>
<dbReference type="STRING" id="43767.A6I91_15150"/>
<dbReference type="AlphaFoldDB" id="E9T637"/>
<dbReference type="SUPFAM" id="SSF54427">
    <property type="entry name" value="NTF2-like"/>
    <property type="match status" value="1"/>
</dbReference>
<organism evidence="4 5">
    <name type="scientific">Prescottella equi ATCC 33707</name>
    <dbReference type="NCBI Taxonomy" id="525370"/>
    <lineage>
        <taxon>Bacteria</taxon>
        <taxon>Bacillati</taxon>
        <taxon>Actinomycetota</taxon>
        <taxon>Actinomycetes</taxon>
        <taxon>Mycobacteriales</taxon>
        <taxon>Nocardiaceae</taxon>
        <taxon>Prescottella</taxon>
    </lineage>
</organism>
<comment type="similarity">
    <text evidence="1 2">Belongs to the UPF0225 family.</text>
</comment>
<dbReference type="Pfam" id="PF02810">
    <property type="entry name" value="SEC-C"/>
    <property type="match status" value="1"/>
</dbReference>
<dbReference type="HOGENOM" id="CLU_099590_2_0_11"/>
<dbReference type="HAMAP" id="MF_00612">
    <property type="entry name" value="UPF0225"/>
    <property type="match status" value="1"/>
</dbReference>
<dbReference type="Gene3D" id="3.10.450.50">
    <property type="match status" value="1"/>
</dbReference>
<dbReference type="Proteomes" id="UP000004245">
    <property type="component" value="Unassembled WGS sequence"/>
</dbReference>
<accession>E9T637</accession>
<keyword evidence="5" id="KW-1185">Reference proteome</keyword>
<dbReference type="RefSeq" id="WP_005513174.1">
    <property type="nucleotide sequence ID" value="NZ_CM001149.1"/>
</dbReference>
<dbReference type="InterPro" id="IPR023006">
    <property type="entry name" value="YchJ-like"/>
</dbReference>
<evidence type="ECO:0000256" key="1">
    <source>
        <dbReference type="ARBA" id="ARBA00010839"/>
    </source>
</evidence>